<sequence length="200" mass="20778">MGKNKRAAKAAWRAAAAATAMLSTASPSPAHSLEMHAPAPDIGELPVRAPQQPRESQMAPAVAARRAQSPAPSLVIEPATPVADATPAFAVEDTTPCTEHPSPLVALSTPTAAAIAALAARVHAAGPPAFFVTTPMHAFDDECTELPVASGSPTSPAPATLVHDPPQRLATTREEIHPDLLAQIMEDGRRIERRAAKLQP</sequence>
<reference evidence="2 3" key="1">
    <citation type="submission" date="2019-02" db="EMBL/GenBank/DDBJ databases">
        <title>Genome sequencing of the rare red list fungi Hericium alpestre (H. flagellum).</title>
        <authorList>
            <person name="Buettner E."/>
            <person name="Kellner H."/>
        </authorList>
    </citation>
    <scope>NUCLEOTIDE SEQUENCE [LARGE SCALE GENOMIC DNA]</scope>
    <source>
        <strain evidence="2 3">DSM 108284</strain>
    </source>
</reference>
<accession>A0A4Y9ZL54</accession>
<dbReference type="AlphaFoldDB" id="A0A4Y9ZL54"/>
<comment type="caution">
    <text evidence="2">The sequence shown here is derived from an EMBL/GenBank/DDBJ whole genome shotgun (WGS) entry which is preliminary data.</text>
</comment>
<proteinExistence type="predicted"/>
<dbReference type="EMBL" id="SFCI01001610">
    <property type="protein sequence ID" value="TFY75355.1"/>
    <property type="molecule type" value="Genomic_DNA"/>
</dbReference>
<gene>
    <name evidence="2" type="ORF">EWM64_g8658</name>
</gene>
<keyword evidence="3" id="KW-1185">Reference proteome</keyword>
<evidence type="ECO:0000313" key="3">
    <source>
        <dbReference type="Proteomes" id="UP000298061"/>
    </source>
</evidence>
<organism evidence="2 3">
    <name type="scientific">Hericium alpestre</name>
    <dbReference type="NCBI Taxonomy" id="135208"/>
    <lineage>
        <taxon>Eukaryota</taxon>
        <taxon>Fungi</taxon>
        <taxon>Dikarya</taxon>
        <taxon>Basidiomycota</taxon>
        <taxon>Agaricomycotina</taxon>
        <taxon>Agaricomycetes</taxon>
        <taxon>Russulales</taxon>
        <taxon>Hericiaceae</taxon>
        <taxon>Hericium</taxon>
    </lineage>
</organism>
<name>A0A4Y9ZL54_9AGAM</name>
<dbReference type="Proteomes" id="UP000298061">
    <property type="component" value="Unassembled WGS sequence"/>
</dbReference>
<feature type="region of interest" description="Disordered" evidence="1">
    <location>
        <begin position="18"/>
        <end position="73"/>
    </location>
</feature>
<protein>
    <submittedName>
        <fullName evidence="2">Uncharacterized protein</fullName>
    </submittedName>
</protein>
<evidence type="ECO:0000313" key="2">
    <source>
        <dbReference type="EMBL" id="TFY75355.1"/>
    </source>
</evidence>
<evidence type="ECO:0000256" key="1">
    <source>
        <dbReference type="SAM" id="MobiDB-lite"/>
    </source>
</evidence>
<feature type="compositionally biased region" description="Low complexity" evidence="1">
    <location>
        <begin position="18"/>
        <end position="30"/>
    </location>
</feature>